<accession>A0AA40GB30</accession>
<dbReference type="AlphaFoldDB" id="A0AA40GB30"/>
<dbReference type="EMBL" id="JAHYIQ010000002">
    <property type="protein sequence ID" value="KAK1134484.1"/>
    <property type="molecule type" value="Genomic_DNA"/>
</dbReference>
<comment type="caution">
    <text evidence="1">The sequence shown here is derived from an EMBL/GenBank/DDBJ whole genome shotgun (WGS) entry which is preliminary data.</text>
</comment>
<keyword evidence="2" id="KW-1185">Reference proteome</keyword>
<dbReference type="Proteomes" id="UP001177670">
    <property type="component" value="Unassembled WGS sequence"/>
</dbReference>
<feature type="non-terminal residue" evidence="1">
    <location>
        <position position="148"/>
    </location>
</feature>
<organism evidence="1 2">
    <name type="scientific">Melipona bicolor</name>
    <dbReference type="NCBI Taxonomy" id="60889"/>
    <lineage>
        <taxon>Eukaryota</taxon>
        <taxon>Metazoa</taxon>
        <taxon>Ecdysozoa</taxon>
        <taxon>Arthropoda</taxon>
        <taxon>Hexapoda</taxon>
        <taxon>Insecta</taxon>
        <taxon>Pterygota</taxon>
        <taxon>Neoptera</taxon>
        <taxon>Endopterygota</taxon>
        <taxon>Hymenoptera</taxon>
        <taxon>Apocrita</taxon>
        <taxon>Aculeata</taxon>
        <taxon>Apoidea</taxon>
        <taxon>Anthophila</taxon>
        <taxon>Apidae</taxon>
        <taxon>Melipona</taxon>
    </lineage>
</organism>
<reference evidence="1" key="1">
    <citation type="submission" date="2021-10" db="EMBL/GenBank/DDBJ databases">
        <title>Melipona bicolor Genome sequencing and assembly.</title>
        <authorList>
            <person name="Araujo N.S."/>
            <person name="Arias M.C."/>
        </authorList>
    </citation>
    <scope>NUCLEOTIDE SEQUENCE</scope>
    <source>
        <strain evidence="1">USP_2M_L1-L4_2017</strain>
        <tissue evidence="1">Whole body</tissue>
    </source>
</reference>
<protein>
    <submittedName>
        <fullName evidence="1">Uncharacterized protein</fullName>
    </submittedName>
</protein>
<gene>
    <name evidence="1" type="ORF">K0M31_007266</name>
</gene>
<proteinExistence type="predicted"/>
<sequence length="148" mass="16589">MGAGHVRSSRFHSMQQGTIPGCHLARDLRACHDLQRSSNYQTRGFRLPSKVRFDAKIFCRVTDPNFTLEIFGESSKSLFLVSIGQVDNSSLRTDRIDVGSNDPSLTWDYAVQIHATHKNVQNNQNERKLFAIAMSSGCSGSLFLQPQE</sequence>
<name>A0AA40GB30_9HYME</name>
<evidence type="ECO:0000313" key="1">
    <source>
        <dbReference type="EMBL" id="KAK1134484.1"/>
    </source>
</evidence>
<evidence type="ECO:0000313" key="2">
    <source>
        <dbReference type="Proteomes" id="UP001177670"/>
    </source>
</evidence>